<feature type="transmembrane region" description="Helical" evidence="1">
    <location>
        <begin position="70"/>
        <end position="90"/>
    </location>
</feature>
<feature type="transmembrane region" description="Helical" evidence="1">
    <location>
        <begin position="102"/>
        <end position="122"/>
    </location>
</feature>
<comment type="caution">
    <text evidence="2">The sequence shown here is derived from an EMBL/GenBank/DDBJ whole genome shotgun (WGS) entry which is preliminary data.</text>
</comment>
<keyword evidence="1" id="KW-1133">Transmembrane helix</keyword>
<keyword evidence="3" id="KW-1185">Reference proteome</keyword>
<accession>A0ABV5NUC3</accession>
<evidence type="ECO:0000313" key="2">
    <source>
        <dbReference type="EMBL" id="MFB9473274.1"/>
    </source>
</evidence>
<organism evidence="2 3">
    <name type="scientific">Nonomuraea salmonea</name>
    <dbReference type="NCBI Taxonomy" id="46181"/>
    <lineage>
        <taxon>Bacteria</taxon>
        <taxon>Bacillati</taxon>
        <taxon>Actinomycetota</taxon>
        <taxon>Actinomycetes</taxon>
        <taxon>Streptosporangiales</taxon>
        <taxon>Streptosporangiaceae</taxon>
        <taxon>Nonomuraea</taxon>
    </lineage>
</organism>
<protein>
    <recommendedName>
        <fullName evidence="4">DUF4383 domain-containing protein</fullName>
    </recommendedName>
</protein>
<keyword evidence="1" id="KW-0472">Membrane</keyword>
<evidence type="ECO:0000313" key="3">
    <source>
        <dbReference type="Proteomes" id="UP001589568"/>
    </source>
</evidence>
<keyword evidence="1" id="KW-0812">Transmembrane</keyword>
<reference evidence="2 3" key="1">
    <citation type="submission" date="2024-09" db="EMBL/GenBank/DDBJ databases">
        <authorList>
            <person name="Sun Q."/>
            <person name="Mori K."/>
        </authorList>
    </citation>
    <scope>NUCLEOTIDE SEQUENCE [LARGE SCALE GENOMIC DNA]</scope>
    <source>
        <strain evidence="2 3">JCM 3324</strain>
    </source>
</reference>
<evidence type="ECO:0008006" key="4">
    <source>
        <dbReference type="Google" id="ProtNLM"/>
    </source>
</evidence>
<dbReference type="EMBL" id="JBHMCF010000029">
    <property type="protein sequence ID" value="MFB9473274.1"/>
    <property type="molecule type" value="Genomic_DNA"/>
</dbReference>
<name>A0ABV5NUC3_9ACTN</name>
<gene>
    <name evidence="2" type="ORF">ACFFR3_27565</name>
</gene>
<sequence>MDLLRRVLAGSSAVYALVFLTFALAHAGVGIGPLREPVIAPAVVVETLCAVAVAIGAYGAAARRAWAWDGLLYGHAAALGGVLLGIAATTLSPGGGTTVVLLWYHGVMAAALTAGLAAAFYASRVRG</sequence>
<evidence type="ECO:0000256" key="1">
    <source>
        <dbReference type="SAM" id="Phobius"/>
    </source>
</evidence>
<dbReference type="RefSeq" id="WP_345387908.1">
    <property type="nucleotide sequence ID" value="NZ_BAAAXS010000001.1"/>
</dbReference>
<dbReference type="Proteomes" id="UP001589568">
    <property type="component" value="Unassembled WGS sequence"/>
</dbReference>
<proteinExistence type="predicted"/>
<feature type="transmembrane region" description="Helical" evidence="1">
    <location>
        <begin position="37"/>
        <end position="58"/>
    </location>
</feature>